<protein>
    <submittedName>
        <fullName evidence="2">Uncharacterized protein</fullName>
    </submittedName>
</protein>
<gene>
    <name evidence="2" type="ORF">BJ878DRAFT_476188</name>
</gene>
<comment type="caution">
    <text evidence="2">The sequence shown here is derived from an EMBL/GenBank/DDBJ whole genome shotgun (WGS) entry which is preliminary data.</text>
</comment>
<evidence type="ECO:0000313" key="3">
    <source>
        <dbReference type="Proteomes" id="UP000887226"/>
    </source>
</evidence>
<evidence type="ECO:0000313" key="2">
    <source>
        <dbReference type="EMBL" id="KAG9248699.1"/>
    </source>
</evidence>
<keyword evidence="3" id="KW-1185">Reference proteome</keyword>
<accession>A0A9P8CIS3</accession>
<dbReference type="Proteomes" id="UP000887226">
    <property type="component" value="Unassembled WGS sequence"/>
</dbReference>
<dbReference type="EMBL" id="MU253744">
    <property type="protein sequence ID" value="KAG9248699.1"/>
    <property type="molecule type" value="Genomic_DNA"/>
</dbReference>
<reference evidence="2" key="1">
    <citation type="journal article" date="2021" name="IMA Fungus">
        <title>Genomic characterization of three marine fungi, including Emericellopsis atlantica sp. nov. with signatures of a generalist lifestyle and marine biomass degradation.</title>
        <authorList>
            <person name="Hagestad O.C."/>
            <person name="Hou L."/>
            <person name="Andersen J.H."/>
            <person name="Hansen E.H."/>
            <person name="Altermark B."/>
            <person name="Li C."/>
            <person name="Kuhnert E."/>
            <person name="Cox R.J."/>
            <person name="Crous P.W."/>
            <person name="Spatafora J.W."/>
            <person name="Lail K."/>
            <person name="Amirebrahimi M."/>
            <person name="Lipzen A."/>
            <person name="Pangilinan J."/>
            <person name="Andreopoulos W."/>
            <person name="Hayes R.D."/>
            <person name="Ng V."/>
            <person name="Grigoriev I.V."/>
            <person name="Jackson S.A."/>
            <person name="Sutton T.D.S."/>
            <person name="Dobson A.D.W."/>
            <person name="Rama T."/>
        </authorList>
    </citation>
    <scope>NUCLEOTIDE SEQUENCE</scope>
    <source>
        <strain evidence="2">TRa3180A</strain>
    </source>
</reference>
<feature type="compositionally biased region" description="Basic and acidic residues" evidence="1">
    <location>
        <begin position="29"/>
        <end position="38"/>
    </location>
</feature>
<evidence type="ECO:0000256" key="1">
    <source>
        <dbReference type="SAM" id="MobiDB-lite"/>
    </source>
</evidence>
<dbReference type="AlphaFoldDB" id="A0A9P8CIS3"/>
<feature type="compositionally biased region" description="Low complexity" evidence="1">
    <location>
        <begin position="1"/>
        <end position="12"/>
    </location>
</feature>
<feature type="region of interest" description="Disordered" evidence="1">
    <location>
        <begin position="1"/>
        <end position="62"/>
    </location>
</feature>
<proteinExistence type="predicted"/>
<organism evidence="2 3">
    <name type="scientific">Calycina marina</name>
    <dbReference type="NCBI Taxonomy" id="1763456"/>
    <lineage>
        <taxon>Eukaryota</taxon>
        <taxon>Fungi</taxon>
        <taxon>Dikarya</taxon>
        <taxon>Ascomycota</taxon>
        <taxon>Pezizomycotina</taxon>
        <taxon>Leotiomycetes</taxon>
        <taxon>Helotiales</taxon>
        <taxon>Pezizellaceae</taxon>
        <taxon>Calycina</taxon>
    </lineage>
</organism>
<name>A0A9P8CIS3_9HELO</name>
<sequence length="221" mass="23908">MSSSAPGGPSRPSKGHSTGPCPSVNGRPADSRPTDSHSYRSRPSGRPNRPRPPPSTSRPATKLLQYPHGMVPMVFSVFSGLQNLAEIPSRPPTDEAKTWGEAEATEIGISRYNAAFNDRNNSADSDPLPASMDTANFNALLDLFHGSLIPTITDQTWFVGDAFPKVTHEGKTSNAQHLIRGRRLVIEDLIAGADACTNGNLRVPEDEISSSFYVIPLLYRI</sequence>